<feature type="compositionally biased region" description="Basic and acidic residues" evidence="2">
    <location>
        <begin position="383"/>
        <end position="394"/>
    </location>
</feature>
<keyword evidence="4" id="KW-1185">Reference proteome</keyword>
<evidence type="ECO:0000313" key="4">
    <source>
        <dbReference type="Proteomes" id="UP001605036"/>
    </source>
</evidence>
<evidence type="ECO:0000256" key="1">
    <source>
        <dbReference type="SAM" id="Coils"/>
    </source>
</evidence>
<feature type="region of interest" description="Disordered" evidence="2">
    <location>
        <begin position="381"/>
        <end position="429"/>
    </location>
</feature>
<dbReference type="EMBL" id="JBHFFA010000004">
    <property type="protein sequence ID" value="KAL2631870.1"/>
    <property type="molecule type" value="Genomic_DNA"/>
</dbReference>
<dbReference type="Proteomes" id="UP001605036">
    <property type="component" value="Unassembled WGS sequence"/>
</dbReference>
<proteinExistence type="predicted"/>
<evidence type="ECO:0008006" key="5">
    <source>
        <dbReference type="Google" id="ProtNLM"/>
    </source>
</evidence>
<feature type="coiled-coil region" evidence="1">
    <location>
        <begin position="78"/>
        <end position="112"/>
    </location>
</feature>
<feature type="coiled-coil region" evidence="1">
    <location>
        <begin position="185"/>
        <end position="216"/>
    </location>
</feature>
<comment type="caution">
    <text evidence="3">The sequence shown here is derived from an EMBL/GenBank/DDBJ whole genome shotgun (WGS) entry which is preliminary data.</text>
</comment>
<name>A0ABD1YN12_9MARC</name>
<keyword evidence="1" id="KW-0175">Coiled coil</keyword>
<feature type="compositionally biased region" description="Polar residues" evidence="2">
    <location>
        <begin position="396"/>
        <end position="410"/>
    </location>
</feature>
<evidence type="ECO:0000313" key="3">
    <source>
        <dbReference type="EMBL" id="KAL2631870.1"/>
    </source>
</evidence>
<dbReference type="AlphaFoldDB" id="A0ABD1YN12"/>
<dbReference type="PANTHER" id="PTHR14845">
    <property type="entry name" value="COILED-COIL DOMAIN-CONTAINING 166"/>
    <property type="match status" value="1"/>
</dbReference>
<organism evidence="3 4">
    <name type="scientific">Riccia fluitans</name>
    <dbReference type="NCBI Taxonomy" id="41844"/>
    <lineage>
        <taxon>Eukaryota</taxon>
        <taxon>Viridiplantae</taxon>
        <taxon>Streptophyta</taxon>
        <taxon>Embryophyta</taxon>
        <taxon>Marchantiophyta</taxon>
        <taxon>Marchantiopsida</taxon>
        <taxon>Marchantiidae</taxon>
        <taxon>Marchantiales</taxon>
        <taxon>Ricciaceae</taxon>
        <taxon>Riccia</taxon>
    </lineage>
</organism>
<protein>
    <recommendedName>
        <fullName evidence="5">Cilia- and flagella-associated protein 157</fullName>
    </recommendedName>
</protein>
<sequence length="542" mass="62471">MAAKSQNSADVLNALAELFRKDGDDPEHPKALPYVYHDADYLRGLLEDARVLITRVLQESLDLTESTNKFKDESFEIQELQSKDIEEKKARIEELEALCKKKDEDMVAQKAEAAQELFTASQRLKLITRQLHDTMGKRIEELEALLASVEDFRTRQVEVEGRMTAAEEYAAKTKEEMERMLPDLERNYLEKCDQHEKEFERKLQELKIQLTAEVEERVGERMKNILADNEQLIKDVRVHVGATDALTELKEEYRDKSETLAMEVELLKSSEELHIKRDRIQHHLVENHASKASMLEKSLRQIIRQYSIERAELENSHREVVVALEAEKTALRNLVLSKTKELKRLRHLAQHVVNQRCDIENFLIESLDCVRDQLAVARGGKSKSVDDGRIRDDCSSESSGFFPSIKSTPRSWPGALSPRSSPRPSKIRPRNFNTSLKSTYHQHDEFIKQLHQIDGPNQLDIPEELTHEVPRITPKVDISDLSWKDREKVLRYLFQKINQVHQPGPAEKELESAVFQGKSCRNIPHGFSRAPYTISEAGKLLC</sequence>
<accession>A0ABD1YN12</accession>
<gene>
    <name evidence="3" type="ORF">R1flu_016556</name>
</gene>
<reference evidence="3 4" key="1">
    <citation type="submission" date="2024-09" db="EMBL/GenBank/DDBJ databases">
        <title>Chromosome-scale assembly of Riccia fluitans.</title>
        <authorList>
            <person name="Paukszto L."/>
            <person name="Sawicki J."/>
            <person name="Karawczyk K."/>
            <person name="Piernik-Szablinska J."/>
            <person name="Szczecinska M."/>
            <person name="Mazdziarz M."/>
        </authorList>
    </citation>
    <scope>NUCLEOTIDE SEQUENCE [LARGE SCALE GENOMIC DNA]</scope>
    <source>
        <strain evidence="3">Rf_01</strain>
        <tissue evidence="3">Aerial parts of the thallus</tissue>
    </source>
</reference>
<dbReference type="PANTHER" id="PTHR14845:SF0">
    <property type="entry name" value="DUF4515 DOMAIN-CONTAINING PROTEIN"/>
    <property type="match status" value="1"/>
</dbReference>
<evidence type="ECO:0000256" key="2">
    <source>
        <dbReference type="SAM" id="MobiDB-lite"/>
    </source>
</evidence>